<dbReference type="Proteomes" id="UP000317093">
    <property type="component" value="Chromosome"/>
</dbReference>
<dbReference type="KEGG" id="knv:Pan216_10800"/>
<dbReference type="PANTHER" id="PTHR35889">
    <property type="entry name" value="CYCLOINULO-OLIGOSACCHARIDE FRUCTANOTRANSFERASE-RELATED"/>
    <property type="match status" value="1"/>
</dbReference>
<evidence type="ECO:0000313" key="6">
    <source>
        <dbReference type="EMBL" id="QDU60241.1"/>
    </source>
</evidence>
<organism evidence="6 7">
    <name type="scientific">Kolteria novifilia</name>
    <dbReference type="NCBI Taxonomy" id="2527975"/>
    <lineage>
        <taxon>Bacteria</taxon>
        <taxon>Pseudomonadati</taxon>
        <taxon>Planctomycetota</taxon>
        <taxon>Planctomycetia</taxon>
        <taxon>Kolteriales</taxon>
        <taxon>Kolteriaceae</taxon>
        <taxon>Kolteria</taxon>
    </lineage>
</organism>
<evidence type="ECO:0000259" key="3">
    <source>
        <dbReference type="Pfam" id="PF07583"/>
    </source>
</evidence>
<accession>A0A518AZU7</accession>
<dbReference type="InterPro" id="IPR022655">
    <property type="entry name" value="DUF1553"/>
</dbReference>
<feature type="domain" description="Cytochrome C Planctomycete-type" evidence="5">
    <location>
        <begin position="40"/>
        <end position="97"/>
    </location>
</feature>
<feature type="signal peptide" evidence="2">
    <location>
        <begin position="1"/>
        <end position="19"/>
    </location>
</feature>
<dbReference type="EMBL" id="CP036279">
    <property type="protein sequence ID" value="QDU60241.1"/>
    <property type="molecule type" value="Genomic_DNA"/>
</dbReference>
<dbReference type="InterPro" id="IPR011429">
    <property type="entry name" value="Cyt_c_Planctomycete-type"/>
</dbReference>
<evidence type="ECO:0000259" key="5">
    <source>
        <dbReference type="Pfam" id="PF07635"/>
    </source>
</evidence>
<name>A0A518AZU7_9BACT</name>
<evidence type="ECO:0000259" key="4">
    <source>
        <dbReference type="Pfam" id="PF07587"/>
    </source>
</evidence>
<dbReference type="InterPro" id="IPR011444">
    <property type="entry name" value="DUF1549"/>
</dbReference>
<keyword evidence="2" id="KW-0732">Signal</keyword>
<dbReference type="AlphaFoldDB" id="A0A518AZU7"/>
<reference evidence="6 7" key="1">
    <citation type="submission" date="2019-02" db="EMBL/GenBank/DDBJ databases">
        <title>Deep-cultivation of Planctomycetes and their phenomic and genomic characterization uncovers novel biology.</title>
        <authorList>
            <person name="Wiegand S."/>
            <person name="Jogler M."/>
            <person name="Boedeker C."/>
            <person name="Pinto D."/>
            <person name="Vollmers J."/>
            <person name="Rivas-Marin E."/>
            <person name="Kohn T."/>
            <person name="Peeters S.H."/>
            <person name="Heuer A."/>
            <person name="Rast P."/>
            <person name="Oberbeckmann S."/>
            <person name="Bunk B."/>
            <person name="Jeske O."/>
            <person name="Meyerdierks A."/>
            <person name="Storesund J.E."/>
            <person name="Kallscheuer N."/>
            <person name="Luecker S."/>
            <person name="Lage O.M."/>
            <person name="Pohl T."/>
            <person name="Merkel B.J."/>
            <person name="Hornburger P."/>
            <person name="Mueller R.-W."/>
            <person name="Bruemmer F."/>
            <person name="Labrenz M."/>
            <person name="Spormann A.M."/>
            <person name="Op den Camp H."/>
            <person name="Overmann J."/>
            <person name="Amann R."/>
            <person name="Jetten M.S.M."/>
            <person name="Mascher T."/>
            <person name="Medema M.H."/>
            <person name="Devos D.P."/>
            <person name="Kaster A.-K."/>
            <person name="Ovreas L."/>
            <person name="Rohde M."/>
            <person name="Galperin M.Y."/>
            <person name="Jogler C."/>
        </authorList>
    </citation>
    <scope>NUCLEOTIDE SEQUENCE [LARGE SCALE GENOMIC DNA]</scope>
    <source>
        <strain evidence="6 7">Pan216</strain>
    </source>
</reference>
<keyword evidence="7" id="KW-1185">Reference proteome</keyword>
<proteinExistence type="predicted"/>
<dbReference type="GO" id="GO:0020037">
    <property type="term" value="F:heme binding"/>
    <property type="evidence" value="ECO:0007669"/>
    <property type="project" value="InterPro"/>
</dbReference>
<dbReference type="Pfam" id="PF07635">
    <property type="entry name" value="PSCyt1"/>
    <property type="match status" value="1"/>
</dbReference>
<protein>
    <submittedName>
        <fullName evidence="6">Planctomycete cytochrome C</fullName>
    </submittedName>
</protein>
<feature type="domain" description="DUF1553" evidence="4">
    <location>
        <begin position="620"/>
        <end position="856"/>
    </location>
</feature>
<sequence precursor="true">MIARVLTMLLLAGTSASQADSAGSGVDYLTQIKPLLRERCFACHGSLKREGGLRVDTVALLKEGGDSGPSIVPGNAPESYLLERITAEDGDYRMPPAHEGEALDAKQIALLRRWIDAGSPAPANEKPEADPKDHWSFQPVVRPKVPVARDSTWPRNEIDHFIARQHRQKVLEPQAEANRLVLLRRLYLDLLGVPPTWEEISAAQADTSADWYERTVDRLLDDPRHGERWARHWMDIWRFSDWWGLRQQLRNSQKHMWHWRDWIVESLNDDTPYDEMIRQMLAADELYPDDLDKLRATGFLARNFNLFNRNQWMEEVVEHVSKGFLGLTMNCVKCHDHKYDPLEQADFYRMRAFFEPYQVRMDLVAGEVDTNRDGIPRVFDGWPDKQTYLFVRGEESKPDTTIDIQPGIPEFLSFDELEIEPVSLPLEAWQPQRRPWIEETYLADAQRKLRWATNTQQALQAKLDNVDASERDTPRTKVLRADLVRRQRQRDVAEAKLHSLRKTLAAMKAEWEIAGADVVEKKRLLAVKAERHVVLEKAREAVATAEYNLAKANEKAKTTVEKEVVKAKTALKKAEEAASKEVSPKDRYTPIAGARWSATRFNHTGRDDASIAFLPESTGRRSALAKWIADARNPLTARVAVNHLWTRHLDTPLVADVFDFGRKGAEPTHPDLLDWLAAEFVESGWSMKHLHRLIVTSATYRMGSSVVGRGSNLSKDPDNRSYWHRSPIRIESQVVRDSVLSLAGTLDSTIGGPSVPPKQQSASRRRSLYFFHSNNERSLFLTTFDDAAPAECYRREASIVPQQALALSNSRLVLDSVAKIASRISAETEDEETFIRRAFTLLLGIEPDGDEIAASRRAMRAWRGLDEGSEERTRANFVWALINHNDFVTLR</sequence>
<gene>
    <name evidence="6" type="ORF">Pan216_10800</name>
</gene>
<evidence type="ECO:0000256" key="1">
    <source>
        <dbReference type="SAM" id="Coils"/>
    </source>
</evidence>
<dbReference type="RefSeq" id="WP_419193278.1">
    <property type="nucleotide sequence ID" value="NZ_CP036279.1"/>
</dbReference>
<dbReference type="PANTHER" id="PTHR35889:SF3">
    <property type="entry name" value="F-BOX DOMAIN-CONTAINING PROTEIN"/>
    <property type="match status" value="1"/>
</dbReference>
<dbReference type="GO" id="GO:0009055">
    <property type="term" value="F:electron transfer activity"/>
    <property type="evidence" value="ECO:0007669"/>
    <property type="project" value="InterPro"/>
</dbReference>
<keyword evidence="1" id="KW-0175">Coiled coil</keyword>
<feature type="chain" id="PRO_5021710717" evidence="2">
    <location>
        <begin position="20"/>
        <end position="891"/>
    </location>
</feature>
<evidence type="ECO:0000313" key="7">
    <source>
        <dbReference type="Proteomes" id="UP000317093"/>
    </source>
</evidence>
<dbReference type="InterPro" id="IPR036909">
    <property type="entry name" value="Cyt_c-like_dom_sf"/>
</dbReference>
<dbReference type="SUPFAM" id="SSF46626">
    <property type="entry name" value="Cytochrome c"/>
    <property type="match status" value="1"/>
</dbReference>
<feature type="domain" description="DUF1549" evidence="3">
    <location>
        <begin position="157"/>
        <end position="357"/>
    </location>
</feature>
<evidence type="ECO:0000256" key="2">
    <source>
        <dbReference type="SAM" id="SignalP"/>
    </source>
</evidence>
<dbReference type="Pfam" id="PF07587">
    <property type="entry name" value="PSD1"/>
    <property type="match status" value="1"/>
</dbReference>
<dbReference type="Pfam" id="PF07583">
    <property type="entry name" value="PSCyt2"/>
    <property type="match status" value="1"/>
</dbReference>
<feature type="coiled-coil region" evidence="1">
    <location>
        <begin position="535"/>
        <end position="577"/>
    </location>
</feature>